<dbReference type="Gene3D" id="3.60.15.10">
    <property type="entry name" value="Ribonuclease Z/Hydroxyacylglutathione hydrolase-like"/>
    <property type="match status" value="1"/>
</dbReference>
<dbReference type="Pfam" id="PF07522">
    <property type="entry name" value="DRMBL"/>
    <property type="match status" value="1"/>
</dbReference>
<reference evidence="7 8" key="1">
    <citation type="journal article" date="2017" name="Nature">
        <title>The Apostasia genome and the evolution of orchids.</title>
        <authorList>
            <person name="Zhang G.Q."/>
            <person name="Liu K.W."/>
            <person name="Li Z."/>
            <person name="Lohaus R."/>
            <person name="Hsiao Y.Y."/>
            <person name="Niu S.C."/>
            <person name="Wang J.Y."/>
            <person name="Lin Y.C."/>
            <person name="Xu Q."/>
            <person name="Chen L.J."/>
            <person name="Yoshida K."/>
            <person name="Fujiwara S."/>
            <person name="Wang Z.W."/>
            <person name="Zhang Y.Q."/>
            <person name="Mitsuda N."/>
            <person name="Wang M."/>
            <person name="Liu G.H."/>
            <person name="Pecoraro L."/>
            <person name="Huang H.X."/>
            <person name="Xiao X.J."/>
            <person name="Lin M."/>
            <person name="Wu X.Y."/>
            <person name="Wu W.L."/>
            <person name="Chen Y.Y."/>
            <person name="Chang S.B."/>
            <person name="Sakamoto S."/>
            <person name="Ohme-Takagi M."/>
            <person name="Yagi M."/>
            <person name="Zeng S.J."/>
            <person name="Shen C.Y."/>
            <person name="Yeh C.M."/>
            <person name="Luo Y.B."/>
            <person name="Tsai W.C."/>
            <person name="Van de Peer Y."/>
            <person name="Liu Z.J."/>
        </authorList>
    </citation>
    <scope>NUCLEOTIDE SEQUENCE [LARGE SCALE GENOMIC DNA]</scope>
    <source>
        <strain evidence="8">cv. Shenzhen</strain>
        <tissue evidence="7">Stem</tissue>
    </source>
</reference>
<dbReference type="EMBL" id="KZ451980">
    <property type="protein sequence ID" value="PKA55206.1"/>
    <property type="molecule type" value="Genomic_DNA"/>
</dbReference>
<name>A0A2I0AIA8_9ASPA</name>
<feature type="domain" description="DNA repair metallo-beta-lactamase" evidence="6">
    <location>
        <begin position="223"/>
        <end position="327"/>
    </location>
</feature>
<keyword evidence="5" id="KW-0539">Nucleus</keyword>
<dbReference type="PANTHER" id="PTHR23240:SF31">
    <property type="entry name" value="DNA REPAIR METALLO-BETA-LACTAMASE FAMILY PROTEIN"/>
    <property type="match status" value="1"/>
</dbReference>
<dbReference type="Proteomes" id="UP000236161">
    <property type="component" value="Unassembled WGS sequence"/>
</dbReference>
<keyword evidence="8" id="KW-1185">Reference proteome</keyword>
<dbReference type="GO" id="GO:0003684">
    <property type="term" value="F:damaged DNA binding"/>
    <property type="evidence" value="ECO:0007669"/>
    <property type="project" value="TreeGrafter"/>
</dbReference>
<gene>
    <name evidence="7" type="primary">SNM1</name>
    <name evidence="7" type="ORF">AXF42_Ash003843</name>
</gene>
<evidence type="ECO:0000256" key="5">
    <source>
        <dbReference type="ARBA" id="ARBA00023242"/>
    </source>
</evidence>
<accession>A0A2I0AIA8</accession>
<protein>
    <submittedName>
        <fullName evidence="7">DNA cross-link repair protein SNM1</fullName>
        <ecNumber evidence="7">3.1.-.-</ecNumber>
    </submittedName>
</protein>
<dbReference type="GO" id="GO:0006303">
    <property type="term" value="P:double-strand break repair via nonhomologous end joining"/>
    <property type="evidence" value="ECO:0007669"/>
    <property type="project" value="TreeGrafter"/>
</dbReference>
<evidence type="ECO:0000313" key="8">
    <source>
        <dbReference type="Proteomes" id="UP000236161"/>
    </source>
</evidence>
<evidence type="ECO:0000256" key="1">
    <source>
        <dbReference type="ARBA" id="ARBA00004123"/>
    </source>
</evidence>
<evidence type="ECO:0000259" key="6">
    <source>
        <dbReference type="Pfam" id="PF07522"/>
    </source>
</evidence>
<dbReference type="PANTHER" id="PTHR23240">
    <property type="entry name" value="DNA CROSS-LINK REPAIR PROTEIN PSO2/SNM1-RELATED"/>
    <property type="match status" value="1"/>
</dbReference>
<keyword evidence="3" id="KW-0227">DNA damage</keyword>
<keyword evidence="4" id="KW-0234">DNA repair</keyword>
<dbReference type="FunFam" id="3.40.50.12650:FF:000005">
    <property type="entry name" value="DNA repair metallo-beta-lactamase family protein"/>
    <property type="match status" value="1"/>
</dbReference>
<dbReference type="OrthoDB" id="262529at2759"/>
<dbReference type="AlphaFoldDB" id="A0A2I0AIA8"/>
<dbReference type="EC" id="3.1.-.-" evidence="7"/>
<evidence type="ECO:0000256" key="2">
    <source>
        <dbReference type="ARBA" id="ARBA00010304"/>
    </source>
</evidence>
<dbReference type="GO" id="GO:0036297">
    <property type="term" value="P:interstrand cross-link repair"/>
    <property type="evidence" value="ECO:0007669"/>
    <property type="project" value="TreeGrafter"/>
</dbReference>
<comment type="similarity">
    <text evidence="2">Belongs to the DNA repair metallo-beta-lactamase (DRMBL) family.</text>
</comment>
<keyword evidence="7" id="KW-0378">Hydrolase</keyword>
<evidence type="ECO:0000256" key="3">
    <source>
        <dbReference type="ARBA" id="ARBA00022763"/>
    </source>
</evidence>
<dbReference type="SUPFAM" id="SSF56281">
    <property type="entry name" value="Metallo-hydrolase/oxidoreductase"/>
    <property type="match status" value="1"/>
</dbReference>
<dbReference type="InterPro" id="IPR036866">
    <property type="entry name" value="RibonucZ/Hydroxyglut_hydro"/>
</dbReference>
<evidence type="ECO:0000313" key="7">
    <source>
        <dbReference type="EMBL" id="PKA55206.1"/>
    </source>
</evidence>
<dbReference type="STRING" id="1088818.A0A2I0AIA8"/>
<comment type="subcellular location">
    <subcellularLocation>
        <location evidence="1">Nucleus</location>
    </subcellularLocation>
</comment>
<proteinExistence type="inferred from homology"/>
<organism evidence="7 8">
    <name type="scientific">Apostasia shenzhenica</name>
    <dbReference type="NCBI Taxonomy" id="1088818"/>
    <lineage>
        <taxon>Eukaryota</taxon>
        <taxon>Viridiplantae</taxon>
        <taxon>Streptophyta</taxon>
        <taxon>Embryophyta</taxon>
        <taxon>Tracheophyta</taxon>
        <taxon>Spermatophyta</taxon>
        <taxon>Magnoliopsida</taxon>
        <taxon>Liliopsida</taxon>
        <taxon>Asparagales</taxon>
        <taxon>Orchidaceae</taxon>
        <taxon>Apostasioideae</taxon>
        <taxon>Apostasia</taxon>
    </lineage>
</organism>
<dbReference type="InterPro" id="IPR011084">
    <property type="entry name" value="DRMBL"/>
</dbReference>
<sequence>MPIETPRGLPFSVDTWSAAAKRKRHHFLTHAHKDHLAGIASFSSRPIYCTLITKTLVLRQFPQIEGSIFLEIEVGKSVIVHDPDGDFSVAAFDANHCPGAVMFLFEGEFGNILHTGDCRLSPECVQNLPLKYTSKEGRACQLDYVFLDCTFGRCPLKMPGKQLAIQQVMNCIWKHPNAPFVYLACDLLGQEDILVQVSKTFGARIYVNKTLSAECSLALSLTAPEILSEDASSRFQLTEGFPKLNERASKRIAEARGKFQPEPIFLRPSAQWYATNDQAQKLRLSEAERDEFGVWHVCYSMHSSREELEWALQLLQPKWVISTTPPCRAMELEYVKKHCYKTRLTHDDPIWKLLKGSAGKSARSPASTNSVILNNNVTEVPQSIKCSVVDNLELKLDLSPPFAPKPITLFGRARLGDQCHIDILAEEKKFFKNKSEPLNLQEVADADRSSLSPECERLETPKENDTKCRLNHVYAGSGQSEVYEKGRETEKEDYACDESDKRIGSSKSINTSLRRLYRSMNVPVPRPLPSLLELMNSTKRVKVGSCDSFSKDQLLL</sequence>
<dbReference type="Gene3D" id="3.40.50.12650">
    <property type="match status" value="1"/>
</dbReference>
<dbReference type="GO" id="GO:0005634">
    <property type="term" value="C:nucleus"/>
    <property type="evidence" value="ECO:0007669"/>
    <property type="project" value="UniProtKB-SubCell"/>
</dbReference>
<dbReference type="GO" id="GO:0035312">
    <property type="term" value="F:5'-3' DNA exonuclease activity"/>
    <property type="evidence" value="ECO:0007669"/>
    <property type="project" value="TreeGrafter"/>
</dbReference>
<evidence type="ECO:0000256" key="4">
    <source>
        <dbReference type="ARBA" id="ARBA00023204"/>
    </source>
</evidence>
<dbReference type="FunFam" id="3.60.15.10:FF:000039">
    <property type="entry name" value="DNA repair metallo-beta-lactamase family protein"/>
    <property type="match status" value="1"/>
</dbReference>